<dbReference type="AlphaFoldDB" id="A0A1Y0EIH3"/>
<dbReference type="EMBL" id="CP021432">
    <property type="protein sequence ID" value="ARU03221.1"/>
    <property type="molecule type" value="Genomic_DNA"/>
</dbReference>
<dbReference type="KEGG" id="lvs:LOKVESSMR4R_04001"/>
<gene>
    <name evidence="1" type="ORF">LOKVESSMR4R_04001</name>
</gene>
<accession>A0A1Y0EIH3</accession>
<sequence>MFGEFSRTQGSMWLEVQFTSKLFGVSLCLCLESVLKLVRHPPYVSSCLHTAS</sequence>
<evidence type="ECO:0000313" key="1">
    <source>
        <dbReference type="EMBL" id="ARU03221.1"/>
    </source>
</evidence>
<reference evidence="1 2" key="1">
    <citation type="submission" date="2017-05" db="EMBL/GenBank/DDBJ databases">
        <title>Genome Sequence of Loktanella vestfoldensis Strain SMR4r Isolated from a Culture of the Diatom Skeletonema marinoi.</title>
        <authorList>
            <person name="Topel M."/>
            <person name="Pinder M.I.M."/>
            <person name="Johansson O.N."/>
            <person name="Kourtchenko O."/>
            <person name="Godhe A."/>
            <person name="Clarke A.K."/>
        </authorList>
    </citation>
    <scope>NUCLEOTIDE SEQUENCE [LARGE SCALE GENOMIC DNA]</scope>
    <source>
        <strain evidence="1 2">SMR4r</strain>
        <plasmid evidence="1 2">pSMR4r-1</plasmid>
    </source>
</reference>
<proteinExistence type="predicted"/>
<keyword evidence="1" id="KW-0614">Plasmid</keyword>
<geneLocation type="plasmid" evidence="1 2">
    <name>pSMR4r-1</name>
</geneLocation>
<dbReference type="Proteomes" id="UP000195273">
    <property type="component" value="Plasmid pSMR4r-1"/>
</dbReference>
<evidence type="ECO:0000313" key="2">
    <source>
        <dbReference type="Proteomes" id="UP000195273"/>
    </source>
</evidence>
<organism evidence="1 2">
    <name type="scientific">Yoonia vestfoldensis</name>
    <dbReference type="NCBI Taxonomy" id="245188"/>
    <lineage>
        <taxon>Bacteria</taxon>
        <taxon>Pseudomonadati</taxon>
        <taxon>Pseudomonadota</taxon>
        <taxon>Alphaproteobacteria</taxon>
        <taxon>Rhodobacterales</taxon>
        <taxon>Paracoccaceae</taxon>
        <taxon>Yoonia</taxon>
    </lineage>
</organism>
<protein>
    <submittedName>
        <fullName evidence="1">Uncharacterized protein</fullName>
    </submittedName>
</protein>
<name>A0A1Y0EIH3_9RHOB</name>
<keyword evidence="2" id="KW-1185">Reference proteome</keyword>